<dbReference type="GO" id="GO:0034067">
    <property type="term" value="P:protein localization to Golgi apparatus"/>
    <property type="evidence" value="ECO:0007669"/>
    <property type="project" value="TreeGrafter"/>
</dbReference>
<evidence type="ECO:0000256" key="7">
    <source>
        <dbReference type="ARBA" id="ARBA00023034"/>
    </source>
</evidence>
<evidence type="ECO:0008006" key="13">
    <source>
        <dbReference type="Google" id="ProtNLM"/>
    </source>
</evidence>
<dbReference type="GO" id="GO:0043001">
    <property type="term" value="P:Golgi to plasma membrane protein transport"/>
    <property type="evidence" value="ECO:0007669"/>
    <property type="project" value="TreeGrafter"/>
</dbReference>
<organism evidence="11 12">
    <name type="scientific">Apophysomyces ossiformis</name>
    <dbReference type="NCBI Taxonomy" id="679940"/>
    <lineage>
        <taxon>Eukaryota</taxon>
        <taxon>Fungi</taxon>
        <taxon>Fungi incertae sedis</taxon>
        <taxon>Mucoromycota</taxon>
        <taxon>Mucoromycotina</taxon>
        <taxon>Mucoromycetes</taxon>
        <taxon>Mucorales</taxon>
        <taxon>Mucorineae</taxon>
        <taxon>Mucoraceae</taxon>
        <taxon>Apophysomyces</taxon>
    </lineage>
</organism>
<feature type="transmembrane region" description="Helical" evidence="10">
    <location>
        <begin position="61"/>
        <end position="83"/>
    </location>
</feature>
<comment type="similarity">
    <text evidence="2">Belongs to the SYS1 family.</text>
</comment>
<evidence type="ECO:0000256" key="9">
    <source>
        <dbReference type="SAM" id="MobiDB-lite"/>
    </source>
</evidence>
<protein>
    <recommendedName>
        <fullName evidence="13">Integral membrane protein</fullName>
    </recommendedName>
</protein>
<dbReference type="PANTHER" id="PTHR12952:SF0">
    <property type="entry name" value="PROTEIN SYS1 HOMOLOG"/>
    <property type="match status" value="1"/>
</dbReference>
<sequence length="253" mass="28131">MASSFRTSVWDPILIIAQIVSFQSLFYIVLSLLLLIAFALGGTEFTLDSILGDEGIRTDTVSGWALGFIWLLNGILSIPLIVFIVQRAKLVLDFVLTLHAIHFVLVWMHNKQCPTSGAWWIVQIVNVIVMTLGGEWASMRLEMKPILTSIKKKQTQQSGQSSSSSQQQPSSSSSNAAEEEQEWVHVNQNKRKQSDAANRGNDQEQGKEEEGPLTTAVGKAKMVLIQSAQRASQRRGKKYEVIPMNEMEEGRAS</sequence>
<evidence type="ECO:0000256" key="5">
    <source>
        <dbReference type="ARBA" id="ARBA00022927"/>
    </source>
</evidence>
<evidence type="ECO:0000256" key="10">
    <source>
        <dbReference type="SAM" id="Phobius"/>
    </source>
</evidence>
<dbReference type="EMBL" id="JABAYA010000211">
    <property type="protein sequence ID" value="KAF7722152.1"/>
    <property type="molecule type" value="Genomic_DNA"/>
</dbReference>
<reference evidence="11" key="1">
    <citation type="submission" date="2020-01" db="EMBL/GenBank/DDBJ databases">
        <title>Genome Sequencing of Three Apophysomyces-Like Fungal Strains Confirms a Novel Fungal Genus in the Mucoromycota with divergent Burkholderia-like Endosymbiotic Bacteria.</title>
        <authorList>
            <person name="Stajich J.E."/>
            <person name="Macias A.M."/>
            <person name="Carter-House D."/>
            <person name="Lovett B."/>
            <person name="Kasson L.R."/>
            <person name="Berry K."/>
            <person name="Grigoriev I."/>
            <person name="Chang Y."/>
            <person name="Spatafora J."/>
            <person name="Kasson M.T."/>
        </authorList>
    </citation>
    <scope>NUCLEOTIDE SEQUENCE</scope>
    <source>
        <strain evidence="11">NRRL A-21654</strain>
    </source>
</reference>
<dbReference type="GO" id="GO:0005829">
    <property type="term" value="C:cytosol"/>
    <property type="evidence" value="ECO:0007669"/>
    <property type="project" value="GOC"/>
</dbReference>
<accession>A0A8H7EM85</accession>
<evidence type="ECO:0000256" key="6">
    <source>
        <dbReference type="ARBA" id="ARBA00022989"/>
    </source>
</evidence>
<evidence type="ECO:0000313" key="11">
    <source>
        <dbReference type="EMBL" id="KAF7722152.1"/>
    </source>
</evidence>
<dbReference type="PANTHER" id="PTHR12952">
    <property type="entry name" value="SYS1"/>
    <property type="match status" value="1"/>
</dbReference>
<comment type="subcellular location">
    <subcellularLocation>
        <location evidence="1">Golgi apparatus membrane</location>
        <topology evidence="1">Multi-pass membrane protein</topology>
    </subcellularLocation>
</comment>
<keyword evidence="3" id="KW-0813">Transport</keyword>
<dbReference type="Pfam" id="PF09801">
    <property type="entry name" value="SYS1"/>
    <property type="match status" value="1"/>
</dbReference>
<comment type="caution">
    <text evidence="11">The sequence shown here is derived from an EMBL/GenBank/DDBJ whole genome shotgun (WGS) entry which is preliminary data.</text>
</comment>
<dbReference type="GO" id="GO:0006895">
    <property type="term" value="P:Golgi to endosome transport"/>
    <property type="evidence" value="ECO:0007669"/>
    <property type="project" value="TreeGrafter"/>
</dbReference>
<feature type="transmembrane region" description="Helical" evidence="10">
    <location>
        <begin position="12"/>
        <end position="41"/>
    </location>
</feature>
<dbReference type="Proteomes" id="UP000605846">
    <property type="component" value="Unassembled WGS sequence"/>
</dbReference>
<keyword evidence="6 10" id="KW-1133">Transmembrane helix</keyword>
<keyword evidence="7" id="KW-0333">Golgi apparatus</keyword>
<evidence type="ECO:0000256" key="4">
    <source>
        <dbReference type="ARBA" id="ARBA00022692"/>
    </source>
</evidence>
<feature type="transmembrane region" description="Helical" evidence="10">
    <location>
        <begin position="90"/>
        <end position="108"/>
    </location>
</feature>
<dbReference type="OrthoDB" id="542931at2759"/>
<feature type="transmembrane region" description="Helical" evidence="10">
    <location>
        <begin position="120"/>
        <end position="137"/>
    </location>
</feature>
<feature type="compositionally biased region" description="Low complexity" evidence="9">
    <location>
        <begin position="155"/>
        <end position="174"/>
    </location>
</feature>
<gene>
    <name evidence="11" type="ORF">EC973_003665</name>
</gene>
<keyword evidence="4 10" id="KW-0812">Transmembrane</keyword>
<dbReference type="AlphaFoldDB" id="A0A8H7EM85"/>
<keyword evidence="8 10" id="KW-0472">Membrane</keyword>
<dbReference type="GO" id="GO:0000139">
    <property type="term" value="C:Golgi membrane"/>
    <property type="evidence" value="ECO:0007669"/>
    <property type="project" value="UniProtKB-SubCell"/>
</dbReference>
<evidence type="ECO:0000256" key="3">
    <source>
        <dbReference type="ARBA" id="ARBA00022448"/>
    </source>
</evidence>
<keyword evidence="5" id="KW-0653">Protein transport</keyword>
<name>A0A8H7EM85_9FUNG</name>
<proteinExistence type="inferred from homology"/>
<feature type="region of interest" description="Disordered" evidence="9">
    <location>
        <begin position="152"/>
        <end position="253"/>
    </location>
</feature>
<dbReference type="InterPro" id="IPR019185">
    <property type="entry name" value="Integral_membrane_SYS1-rel"/>
</dbReference>
<evidence type="ECO:0000313" key="12">
    <source>
        <dbReference type="Proteomes" id="UP000605846"/>
    </source>
</evidence>
<dbReference type="GO" id="GO:0005802">
    <property type="term" value="C:trans-Golgi network"/>
    <property type="evidence" value="ECO:0007669"/>
    <property type="project" value="TreeGrafter"/>
</dbReference>
<evidence type="ECO:0000256" key="2">
    <source>
        <dbReference type="ARBA" id="ARBA00008160"/>
    </source>
</evidence>
<evidence type="ECO:0000256" key="8">
    <source>
        <dbReference type="ARBA" id="ARBA00023136"/>
    </source>
</evidence>
<keyword evidence="12" id="KW-1185">Reference proteome</keyword>
<evidence type="ECO:0000256" key="1">
    <source>
        <dbReference type="ARBA" id="ARBA00004653"/>
    </source>
</evidence>
<feature type="compositionally biased region" description="Basic and acidic residues" evidence="9">
    <location>
        <begin position="201"/>
        <end position="210"/>
    </location>
</feature>